<reference evidence="2 3" key="1">
    <citation type="submission" date="2018-12" db="EMBL/GenBank/DDBJ databases">
        <authorList>
            <consortium name="Pathogen Informatics"/>
        </authorList>
    </citation>
    <scope>NUCLEOTIDE SEQUENCE [LARGE SCALE GENOMIC DNA]</scope>
    <source>
        <strain evidence="2 3">NCTC949</strain>
    </source>
</reference>
<feature type="compositionally biased region" description="Low complexity" evidence="1">
    <location>
        <begin position="163"/>
        <end position="172"/>
    </location>
</feature>
<evidence type="ECO:0000256" key="1">
    <source>
        <dbReference type="SAM" id="MobiDB-lite"/>
    </source>
</evidence>
<dbReference type="GO" id="GO:0003677">
    <property type="term" value="F:DNA binding"/>
    <property type="evidence" value="ECO:0007669"/>
    <property type="project" value="UniProtKB-KW"/>
</dbReference>
<evidence type="ECO:0000313" key="2">
    <source>
        <dbReference type="EMBL" id="VEH06985.1"/>
    </source>
</evidence>
<dbReference type="EMBL" id="LR134377">
    <property type="protein sequence ID" value="VEH06985.1"/>
    <property type="molecule type" value="Genomic_DNA"/>
</dbReference>
<feature type="region of interest" description="Disordered" evidence="1">
    <location>
        <begin position="159"/>
        <end position="192"/>
    </location>
</feature>
<organism evidence="2 3">
    <name type="scientific">Corynebacterium kutscheri</name>
    <dbReference type="NCBI Taxonomy" id="35755"/>
    <lineage>
        <taxon>Bacteria</taxon>
        <taxon>Bacillati</taxon>
        <taxon>Actinomycetota</taxon>
        <taxon>Actinomycetes</taxon>
        <taxon>Mycobacteriales</taxon>
        <taxon>Corynebacteriaceae</taxon>
        <taxon>Corynebacterium</taxon>
    </lineage>
</organism>
<dbReference type="AlphaFoldDB" id="A0AB38VS06"/>
<proteinExistence type="predicted"/>
<keyword evidence="2" id="KW-0238">DNA-binding</keyword>
<dbReference type="Proteomes" id="UP000271380">
    <property type="component" value="Chromosome"/>
</dbReference>
<sequence length="192" mass="22094">MVLHMEHSEWFEEVSNESVRKAAQTVGITHRTLAYQIEKNRITAENVIAIAIAYNHHPVGALVDTGYLEEKWAQQIDPMRALREVSEDDLADEVLRRMNSGGALDMPIDELISLRQEEFDAYIKQQNNVTDLVKRRHNTPETPPHVRVISDDELAAAIKDSQPNARRSPPSNRRTHRTRITLERTPRWTLTN</sequence>
<accession>A0AB38VS06</accession>
<evidence type="ECO:0000313" key="3">
    <source>
        <dbReference type="Proteomes" id="UP000271380"/>
    </source>
</evidence>
<gene>
    <name evidence="2" type="ORF">NCTC949_01460</name>
</gene>
<protein>
    <submittedName>
        <fullName evidence="2">DNA-binding protein</fullName>
    </submittedName>
</protein>
<name>A0AB38VS06_9CORY</name>